<protein>
    <submittedName>
        <fullName evidence="1">Uncharacterized protein</fullName>
    </submittedName>
</protein>
<proteinExistence type="predicted"/>
<dbReference type="Proteomes" id="UP001163223">
    <property type="component" value="Chromosome"/>
</dbReference>
<gene>
    <name evidence="1" type="ORF">OXU80_12615</name>
</gene>
<name>A0ACD4NVN3_9HYPH</name>
<evidence type="ECO:0000313" key="1">
    <source>
        <dbReference type="EMBL" id="WAJ30990.1"/>
    </source>
</evidence>
<keyword evidence="2" id="KW-1185">Reference proteome</keyword>
<reference evidence="1" key="1">
    <citation type="submission" date="2022-11" db="EMBL/GenBank/DDBJ databases">
        <title>beta-Carotene-producing bacterium, Jeongeuplla avenae sp. nov., alleviates the salt stress of Arabidopsis seedlings.</title>
        <authorList>
            <person name="Jiang L."/>
            <person name="Lee J."/>
        </authorList>
    </citation>
    <scope>NUCLEOTIDE SEQUENCE</scope>
    <source>
        <strain evidence="1">DY_R2A_6</strain>
    </source>
</reference>
<sequence>MLIFALSLAMVTALATATAVTLHSDAQKARAKVVARKTRIMH</sequence>
<evidence type="ECO:0000313" key="2">
    <source>
        <dbReference type="Proteomes" id="UP001163223"/>
    </source>
</evidence>
<dbReference type="EMBL" id="CP113520">
    <property type="protein sequence ID" value="WAJ30990.1"/>
    <property type="molecule type" value="Genomic_DNA"/>
</dbReference>
<accession>A0ACD4NVN3</accession>
<organism evidence="1 2">
    <name type="scientific">Antarcticirhabdus aurantiaca</name>
    <dbReference type="NCBI Taxonomy" id="2606717"/>
    <lineage>
        <taxon>Bacteria</taxon>
        <taxon>Pseudomonadati</taxon>
        <taxon>Pseudomonadota</taxon>
        <taxon>Alphaproteobacteria</taxon>
        <taxon>Hyphomicrobiales</taxon>
        <taxon>Aurantimonadaceae</taxon>
        <taxon>Antarcticirhabdus</taxon>
    </lineage>
</organism>